<comment type="similarity">
    <text evidence="3 12 13">Belongs to the DapA family.</text>
</comment>
<keyword evidence="17" id="KW-1185">Reference proteome</keyword>
<feature type="site" description="Part of a proton relay during catalysis" evidence="12">
    <location>
        <position position="112"/>
    </location>
</feature>
<dbReference type="PRINTS" id="PR00146">
    <property type="entry name" value="DHPICSNTHASE"/>
</dbReference>
<comment type="catalytic activity">
    <reaction evidence="11 12">
        <text>L-aspartate 4-semialdehyde + pyruvate = (2S,4S)-4-hydroxy-2,3,4,5-tetrahydrodipicolinate + H2O + H(+)</text>
        <dbReference type="Rhea" id="RHEA:34171"/>
        <dbReference type="ChEBI" id="CHEBI:15361"/>
        <dbReference type="ChEBI" id="CHEBI:15377"/>
        <dbReference type="ChEBI" id="CHEBI:15378"/>
        <dbReference type="ChEBI" id="CHEBI:67139"/>
        <dbReference type="ChEBI" id="CHEBI:537519"/>
        <dbReference type="EC" id="4.3.3.7"/>
    </reaction>
</comment>
<comment type="subunit">
    <text evidence="12">Homotetramer; dimer of dimers.</text>
</comment>
<evidence type="ECO:0000256" key="8">
    <source>
        <dbReference type="ARBA" id="ARBA00023154"/>
    </source>
</evidence>
<reference evidence="16 17" key="1">
    <citation type="submission" date="2010-04" db="EMBL/GenBank/DDBJ databases">
        <authorList>
            <person name="Muzny D."/>
            <person name="Qin X."/>
            <person name="Deng J."/>
            <person name="Jiang H."/>
            <person name="Liu Y."/>
            <person name="Qu J."/>
            <person name="Song X.-Z."/>
            <person name="Zhang L."/>
            <person name="Thornton R."/>
            <person name="Coyle M."/>
            <person name="Francisco L."/>
            <person name="Jackson L."/>
            <person name="Javaid M."/>
            <person name="Korchina V."/>
            <person name="Kovar C."/>
            <person name="Mata R."/>
            <person name="Mathew T."/>
            <person name="Ngo R."/>
            <person name="Nguyen L."/>
            <person name="Nguyen N."/>
            <person name="Okwuonu G."/>
            <person name="Ongeri F."/>
            <person name="Pham C."/>
            <person name="Simmons D."/>
            <person name="Wilczek-Boney K."/>
            <person name="Hale W."/>
            <person name="Jakkamsetti A."/>
            <person name="Pham P."/>
            <person name="Ruth R."/>
            <person name="San Lucas F."/>
            <person name="Warren J."/>
            <person name="Zhang J."/>
            <person name="Zhao Z."/>
            <person name="Zhou C."/>
            <person name="Zhu D."/>
            <person name="Lee S."/>
            <person name="Bess C."/>
            <person name="Blankenburg K."/>
            <person name="Forbes L."/>
            <person name="Fu Q."/>
            <person name="Gubbala S."/>
            <person name="Hirani K."/>
            <person name="Jayaseelan J.C."/>
            <person name="Lara F."/>
            <person name="Munidasa M."/>
            <person name="Palculict T."/>
            <person name="Patil S."/>
            <person name="Pu L.-L."/>
            <person name="Saada N."/>
            <person name="Tang L."/>
            <person name="Weissenberger G."/>
            <person name="Zhu Y."/>
            <person name="Hemphill L."/>
            <person name="Shang Y."/>
            <person name="Youmans B."/>
            <person name="Ayvaz T."/>
            <person name="Ross M."/>
            <person name="Santibanez J."/>
            <person name="Aqrawi P."/>
            <person name="Gross S."/>
            <person name="Joshi V."/>
            <person name="Fowler G."/>
            <person name="Nazareth L."/>
            <person name="Reid J."/>
            <person name="Worley K."/>
            <person name="Petrosino J."/>
            <person name="Highlander S."/>
            <person name="Gibbs R."/>
        </authorList>
    </citation>
    <scope>NUCLEOTIDE SEQUENCE [LARGE SCALE GENOMIC DNA]</scope>
    <source>
        <strain evidence="16 17">DSM 11664</strain>
    </source>
</reference>
<evidence type="ECO:0000313" key="16">
    <source>
        <dbReference type="EMBL" id="EFG56291.1"/>
    </source>
</evidence>
<comment type="subcellular location">
    <subcellularLocation>
        <location evidence="12">Cytoplasm</location>
    </subcellularLocation>
</comment>
<dbReference type="InterPro" id="IPR013785">
    <property type="entry name" value="Aldolase_TIM"/>
</dbReference>
<dbReference type="EC" id="4.3.3.7" evidence="4 12"/>
<dbReference type="RefSeq" id="WP_006351263.1">
    <property type="nucleotide sequence ID" value="NZ_ADNY01000004.1"/>
</dbReference>
<evidence type="ECO:0000256" key="4">
    <source>
        <dbReference type="ARBA" id="ARBA00012086"/>
    </source>
</evidence>
<dbReference type="CDD" id="cd00950">
    <property type="entry name" value="DHDPS"/>
    <property type="match status" value="1"/>
</dbReference>
<dbReference type="UniPathway" id="UPA00034">
    <property type="reaction ID" value="UER00017"/>
</dbReference>
<organism evidence="16 17">
    <name type="scientific">Lactobacillus amylolyticus DSM 11664</name>
    <dbReference type="NCBI Taxonomy" id="585524"/>
    <lineage>
        <taxon>Bacteria</taxon>
        <taxon>Bacillati</taxon>
        <taxon>Bacillota</taxon>
        <taxon>Bacilli</taxon>
        <taxon>Lactobacillales</taxon>
        <taxon>Lactobacillaceae</taxon>
        <taxon>Lactobacillus</taxon>
    </lineage>
</organism>
<gene>
    <name evidence="12 16" type="primary">dapA</name>
    <name evidence="16" type="ORF">HMPREF0493_0109</name>
</gene>
<dbReference type="GO" id="GO:0008840">
    <property type="term" value="F:4-hydroxy-tetrahydrodipicolinate synthase activity"/>
    <property type="evidence" value="ECO:0007669"/>
    <property type="project" value="UniProtKB-UniRule"/>
</dbReference>
<dbReference type="PANTHER" id="PTHR12128:SF66">
    <property type="entry name" value="4-HYDROXY-2-OXOGLUTARATE ALDOLASE, MITOCHONDRIAL"/>
    <property type="match status" value="1"/>
</dbReference>
<dbReference type="GO" id="GO:0019877">
    <property type="term" value="P:diaminopimelate biosynthetic process"/>
    <property type="evidence" value="ECO:0007669"/>
    <property type="project" value="UniProtKB-UniRule"/>
</dbReference>
<sequence length="311" mass="34256">MTSLIDADLITALVTPFDEQQKINFDCLEKLTNHLIAQGCNGFVIGGTTGETPTLSHDEKIELYQKFAEIVHGRVPIIAGTGSNNTAETTSFTNEVAQIKGIDYALVVVPPYNKPNQRSMIAHFKTVAQTVHMPILIYNIPGRTGVKMEKETIVLLSHEENIKGIKQCASLEEMEYIIDHKDPDFMVFSGEDSQALSARLLGANGVVSVASHVYCKQMRQMYDYLYSGNYVEAAKLQRWLTPKMAAMFMFPSPSPVKAVLNAQGFKTGGCRLPLLALNDDEKVQLAQKLGLKDDALSGQLSLDLGEEVNND</sequence>
<evidence type="ECO:0000313" key="17">
    <source>
        <dbReference type="Proteomes" id="UP000004069"/>
    </source>
</evidence>
<evidence type="ECO:0000256" key="3">
    <source>
        <dbReference type="ARBA" id="ARBA00007592"/>
    </source>
</evidence>
<evidence type="ECO:0000256" key="9">
    <source>
        <dbReference type="ARBA" id="ARBA00023239"/>
    </source>
</evidence>
<accession>D4YRI1</accession>
<comment type="function">
    <text evidence="1 12">Catalyzes the condensation of (S)-aspartate-beta-semialdehyde [(S)-ASA] and pyruvate to 4-hydroxy-tetrahydrodipicolinate (HTPA).</text>
</comment>
<evidence type="ECO:0000256" key="7">
    <source>
        <dbReference type="ARBA" id="ARBA00022915"/>
    </source>
</evidence>
<comment type="caution">
    <text evidence="12">Was originally thought to be a dihydrodipicolinate synthase (DHDPS), catalyzing the condensation of (S)-aspartate-beta-semialdehyde [(S)-ASA] and pyruvate to dihydrodipicolinate (DHDP). However, it was shown in E.coli that the product of the enzymatic reaction is not dihydrodipicolinate but in fact (4S)-4-hydroxy-2,3,4,5-tetrahydro-(2S)-dipicolinic acid (HTPA), and that the consecutive dehydration reaction leading to DHDP is not spontaneous but catalyzed by DapB.</text>
</comment>
<feature type="site" description="Part of a proton relay during catalysis" evidence="12">
    <location>
        <position position="48"/>
    </location>
</feature>
<dbReference type="Gene3D" id="3.20.20.70">
    <property type="entry name" value="Aldolase class I"/>
    <property type="match status" value="1"/>
</dbReference>
<dbReference type="SUPFAM" id="SSF51569">
    <property type="entry name" value="Aldolase"/>
    <property type="match status" value="1"/>
</dbReference>
<feature type="active site" description="Schiff-base intermediate with substrate" evidence="12 14">
    <location>
        <position position="166"/>
    </location>
</feature>
<dbReference type="Proteomes" id="UP000004069">
    <property type="component" value="Unassembled WGS sequence"/>
</dbReference>
<evidence type="ECO:0000256" key="1">
    <source>
        <dbReference type="ARBA" id="ARBA00003294"/>
    </source>
</evidence>
<name>D4YRI1_9LACO</name>
<dbReference type="Pfam" id="PF00701">
    <property type="entry name" value="DHDPS"/>
    <property type="match status" value="1"/>
</dbReference>
<dbReference type="InterPro" id="IPR005263">
    <property type="entry name" value="DapA"/>
</dbReference>
<dbReference type="eggNOG" id="COG0329">
    <property type="taxonomic scope" value="Bacteria"/>
</dbReference>
<dbReference type="HAMAP" id="MF_00418">
    <property type="entry name" value="DapA"/>
    <property type="match status" value="1"/>
</dbReference>
<evidence type="ECO:0000256" key="5">
    <source>
        <dbReference type="ARBA" id="ARBA00022490"/>
    </source>
</evidence>
<evidence type="ECO:0000256" key="10">
    <source>
        <dbReference type="ARBA" id="ARBA00023270"/>
    </source>
</evidence>
<dbReference type="PIRSF" id="PIRSF001365">
    <property type="entry name" value="DHDPS"/>
    <property type="match status" value="1"/>
</dbReference>
<dbReference type="PANTHER" id="PTHR12128">
    <property type="entry name" value="DIHYDRODIPICOLINATE SYNTHASE"/>
    <property type="match status" value="1"/>
</dbReference>
<dbReference type="OrthoDB" id="9782828at2"/>
<evidence type="ECO:0000256" key="6">
    <source>
        <dbReference type="ARBA" id="ARBA00022605"/>
    </source>
</evidence>
<evidence type="ECO:0000256" key="14">
    <source>
        <dbReference type="PIRSR" id="PIRSR001365-1"/>
    </source>
</evidence>
<evidence type="ECO:0000256" key="15">
    <source>
        <dbReference type="PIRSR" id="PIRSR001365-2"/>
    </source>
</evidence>
<dbReference type="PROSITE" id="PS00666">
    <property type="entry name" value="DHDPS_2"/>
    <property type="match status" value="1"/>
</dbReference>
<dbReference type="NCBIfam" id="TIGR00674">
    <property type="entry name" value="dapA"/>
    <property type="match status" value="1"/>
</dbReference>
<dbReference type="EMBL" id="ADNY01000004">
    <property type="protein sequence ID" value="EFG56291.1"/>
    <property type="molecule type" value="Genomic_DNA"/>
</dbReference>
<comment type="caution">
    <text evidence="16">The sequence shown here is derived from an EMBL/GenBank/DDBJ whole genome shotgun (WGS) entry which is preliminary data.</text>
</comment>
<evidence type="ECO:0000256" key="12">
    <source>
        <dbReference type="HAMAP-Rule" id="MF_00418"/>
    </source>
</evidence>
<feature type="binding site" evidence="12 15">
    <location>
        <position position="49"/>
    </location>
    <ligand>
        <name>pyruvate</name>
        <dbReference type="ChEBI" id="CHEBI:15361"/>
    </ligand>
</feature>
<dbReference type="AlphaFoldDB" id="D4YRI1"/>
<keyword evidence="8 12" id="KW-0457">Lysine biosynthesis</keyword>
<dbReference type="GO" id="GO:0009089">
    <property type="term" value="P:lysine biosynthetic process via diaminopimelate"/>
    <property type="evidence" value="ECO:0007669"/>
    <property type="project" value="UniProtKB-UniRule"/>
</dbReference>
<keyword evidence="7 12" id="KW-0220">Diaminopimelate biosynthesis</keyword>
<dbReference type="PATRIC" id="fig|585524.9.peg.1438"/>
<dbReference type="InterPro" id="IPR020625">
    <property type="entry name" value="Schiff_base-form_aldolases_AS"/>
</dbReference>
<feature type="binding site" evidence="12 15">
    <location>
        <position position="207"/>
    </location>
    <ligand>
        <name>pyruvate</name>
        <dbReference type="ChEBI" id="CHEBI:15361"/>
    </ligand>
</feature>
<keyword evidence="10 12" id="KW-0704">Schiff base</keyword>
<evidence type="ECO:0000256" key="13">
    <source>
        <dbReference type="PIRNR" id="PIRNR001365"/>
    </source>
</evidence>
<keyword evidence="6 12" id="KW-0028">Amino-acid biosynthesis</keyword>
<protein>
    <recommendedName>
        <fullName evidence="4 12">4-hydroxy-tetrahydrodipicolinate synthase</fullName>
        <shortName evidence="12">HTPA synthase</shortName>
        <ecNumber evidence="4 12">4.3.3.7</ecNumber>
    </recommendedName>
</protein>
<dbReference type="GO" id="GO:0005829">
    <property type="term" value="C:cytosol"/>
    <property type="evidence" value="ECO:0007669"/>
    <property type="project" value="TreeGrafter"/>
</dbReference>
<feature type="active site" description="Proton donor/acceptor" evidence="12 14">
    <location>
        <position position="138"/>
    </location>
</feature>
<proteinExistence type="inferred from homology"/>
<evidence type="ECO:0000256" key="2">
    <source>
        <dbReference type="ARBA" id="ARBA00005120"/>
    </source>
</evidence>
<evidence type="ECO:0000256" key="11">
    <source>
        <dbReference type="ARBA" id="ARBA00047836"/>
    </source>
</evidence>
<comment type="pathway">
    <text evidence="2 12">Amino-acid biosynthesis; L-lysine biosynthesis via DAP pathway; (S)-tetrahydrodipicolinate from L-aspartate: step 3/4.</text>
</comment>
<keyword evidence="9 12" id="KW-0456">Lyase</keyword>
<dbReference type="InterPro" id="IPR002220">
    <property type="entry name" value="DapA-like"/>
</dbReference>
<keyword evidence="5 12" id="KW-0963">Cytoplasm</keyword>
<dbReference type="SMART" id="SM01130">
    <property type="entry name" value="DHDPS"/>
    <property type="match status" value="1"/>
</dbReference>